<gene>
    <name evidence="5" type="ORF">IAA54_07925</name>
</gene>
<dbReference type="PROSITE" id="PS00041">
    <property type="entry name" value="HTH_ARAC_FAMILY_1"/>
    <property type="match status" value="1"/>
</dbReference>
<dbReference type="Pfam" id="PF12833">
    <property type="entry name" value="HTH_18"/>
    <property type="match status" value="1"/>
</dbReference>
<dbReference type="InterPro" id="IPR018060">
    <property type="entry name" value="HTH_AraC"/>
</dbReference>
<dbReference type="InterPro" id="IPR003313">
    <property type="entry name" value="AraC-bd"/>
</dbReference>
<dbReference type="EMBL" id="DVHF01000087">
    <property type="protein sequence ID" value="HIR57584.1"/>
    <property type="molecule type" value="Genomic_DNA"/>
</dbReference>
<dbReference type="PRINTS" id="PR00032">
    <property type="entry name" value="HTHARAC"/>
</dbReference>
<dbReference type="PROSITE" id="PS01124">
    <property type="entry name" value="HTH_ARAC_FAMILY_2"/>
    <property type="match status" value="1"/>
</dbReference>
<dbReference type="SUPFAM" id="SSF46689">
    <property type="entry name" value="Homeodomain-like"/>
    <property type="match status" value="2"/>
</dbReference>
<dbReference type="InterPro" id="IPR014710">
    <property type="entry name" value="RmlC-like_jellyroll"/>
</dbReference>
<name>A0A9D1DR77_9FIRM</name>
<evidence type="ECO:0000256" key="3">
    <source>
        <dbReference type="ARBA" id="ARBA00023163"/>
    </source>
</evidence>
<proteinExistence type="predicted"/>
<dbReference type="PANTHER" id="PTHR43280">
    <property type="entry name" value="ARAC-FAMILY TRANSCRIPTIONAL REGULATOR"/>
    <property type="match status" value="1"/>
</dbReference>
<dbReference type="PANTHER" id="PTHR43280:SF2">
    <property type="entry name" value="HTH-TYPE TRANSCRIPTIONAL REGULATOR EXSA"/>
    <property type="match status" value="1"/>
</dbReference>
<evidence type="ECO:0000256" key="2">
    <source>
        <dbReference type="ARBA" id="ARBA00023125"/>
    </source>
</evidence>
<dbReference type="Proteomes" id="UP000886785">
    <property type="component" value="Unassembled WGS sequence"/>
</dbReference>
<sequence length="268" mass="31157">MPESTALIRCAYADEQSPFERHFHNAYELLYIKSGTVEISIQGNNFTAGPETLVFIGKLEEHSVRIVSGEYRRYYALFSPEQLERLVSEPRLRSAFINRPKNYSPFFRMDSFSSEAERLFLSILKEYRDPQPFSADYIAALLNQLLILCYRSHSGQFPLPDKNVSPEIFAIQRYIEQHFPEEIRISDLAAAHFISPCYLSHSFREWFGYSPKQYIMLNRISYAKELLIGTSLPISEVAAKSGFSDTNNFIRSFKKETGVTPVRYRRER</sequence>
<accession>A0A9D1DR77</accession>
<dbReference type="InterPro" id="IPR009057">
    <property type="entry name" value="Homeodomain-like_sf"/>
</dbReference>
<dbReference type="Gene3D" id="1.10.10.60">
    <property type="entry name" value="Homeodomain-like"/>
    <property type="match status" value="2"/>
</dbReference>
<dbReference type="SUPFAM" id="SSF51215">
    <property type="entry name" value="Regulatory protein AraC"/>
    <property type="match status" value="1"/>
</dbReference>
<protein>
    <submittedName>
        <fullName evidence="5">Helix-turn-helix transcriptional regulator</fullName>
    </submittedName>
</protein>
<keyword evidence="1" id="KW-0805">Transcription regulation</keyword>
<feature type="domain" description="HTH araC/xylS-type" evidence="4">
    <location>
        <begin position="169"/>
        <end position="267"/>
    </location>
</feature>
<reference evidence="5" key="2">
    <citation type="journal article" date="2021" name="PeerJ">
        <title>Extensive microbial diversity within the chicken gut microbiome revealed by metagenomics and culture.</title>
        <authorList>
            <person name="Gilroy R."/>
            <person name="Ravi A."/>
            <person name="Getino M."/>
            <person name="Pursley I."/>
            <person name="Horton D.L."/>
            <person name="Alikhan N.F."/>
            <person name="Baker D."/>
            <person name="Gharbi K."/>
            <person name="Hall N."/>
            <person name="Watson M."/>
            <person name="Adriaenssens E.M."/>
            <person name="Foster-Nyarko E."/>
            <person name="Jarju S."/>
            <person name="Secka A."/>
            <person name="Antonio M."/>
            <person name="Oren A."/>
            <person name="Chaudhuri R.R."/>
            <person name="La Ragione R."/>
            <person name="Hildebrand F."/>
            <person name="Pallen M.J."/>
        </authorList>
    </citation>
    <scope>NUCLEOTIDE SEQUENCE</scope>
    <source>
        <strain evidence="5">ChiSjej1B19-7085</strain>
    </source>
</reference>
<dbReference type="GO" id="GO:0043565">
    <property type="term" value="F:sequence-specific DNA binding"/>
    <property type="evidence" value="ECO:0007669"/>
    <property type="project" value="InterPro"/>
</dbReference>
<comment type="caution">
    <text evidence="5">The sequence shown here is derived from an EMBL/GenBank/DDBJ whole genome shotgun (WGS) entry which is preliminary data.</text>
</comment>
<dbReference type="SMART" id="SM00342">
    <property type="entry name" value="HTH_ARAC"/>
    <property type="match status" value="1"/>
</dbReference>
<dbReference type="InterPro" id="IPR037923">
    <property type="entry name" value="HTH-like"/>
</dbReference>
<dbReference type="Gene3D" id="2.60.120.10">
    <property type="entry name" value="Jelly Rolls"/>
    <property type="match status" value="1"/>
</dbReference>
<keyword evidence="3" id="KW-0804">Transcription</keyword>
<evidence type="ECO:0000256" key="1">
    <source>
        <dbReference type="ARBA" id="ARBA00023015"/>
    </source>
</evidence>
<dbReference type="InterPro" id="IPR018062">
    <property type="entry name" value="HTH_AraC-typ_CS"/>
</dbReference>
<evidence type="ECO:0000313" key="5">
    <source>
        <dbReference type="EMBL" id="HIR57584.1"/>
    </source>
</evidence>
<dbReference type="AlphaFoldDB" id="A0A9D1DR77"/>
<dbReference type="Pfam" id="PF02311">
    <property type="entry name" value="AraC_binding"/>
    <property type="match status" value="1"/>
</dbReference>
<organism evidence="5 6">
    <name type="scientific">Candidatus Gallacutalibacter pullicola</name>
    <dbReference type="NCBI Taxonomy" id="2840830"/>
    <lineage>
        <taxon>Bacteria</taxon>
        <taxon>Bacillati</taxon>
        <taxon>Bacillota</taxon>
        <taxon>Clostridia</taxon>
        <taxon>Eubacteriales</taxon>
        <taxon>Candidatus Gallacutalibacter</taxon>
    </lineage>
</organism>
<keyword evidence="2" id="KW-0238">DNA-binding</keyword>
<reference evidence="5" key="1">
    <citation type="submission" date="2020-10" db="EMBL/GenBank/DDBJ databases">
        <authorList>
            <person name="Gilroy R."/>
        </authorList>
    </citation>
    <scope>NUCLEOTIDE SEQUENCE</scope>
    <source>
        <strain evidence="5">ChiSjej1B19-7085</strain>
    </source>
</reference>
<evidence type="ECO:0000259" key="4">
    <source>
        <dbReference type="PROSITE" id="PS01124"/>
    </source>
</evidence>
<dbReference type="GO" id="GO:0003700">
    <property type="term" value="F:DNA-binding transcription factor activity"/>
    <property type="evidence" value="ECO:0007669"/>
    <property type="project" value="InterPro"/>
</dbReference>
<dbReference type="InterPro" id="IPR020449">
    <property type="entry name" value="Tscrpt_reg_AraC-type_HTH"/>
</dbReference>
<evidence type="ECO:0000313" key="6">
    <source>
        <dbReference type="Proteomes" id="UP000886785"/>
    </source>
</evidence>